<dbReference type="SUPFAM" id="SSF53187">
    <property type="entry name" value="Zn-dependent exopeptidases"/>
    <property type="match status" value="1"/>
</dbReference>
<dbReference type="GO" id="GO:0016603">
    <property type="term" value="F:glutaminyl-peptide cyclotransferase activity"/>
    <property type="evidence" value="ECO:0007669"/>
    <property type="project" value="UniProtKB-EC"/>
</dbReference>
<keyword evidence="4 7" id="KW-0808">Transferase</keyword>
<evidence type="ECO:0000256" key="4">
    <source>
        <dbReference type="ARBA" id="ARBA00022679"/>
    </source>
</evidence>
<gene>
    <name evidence="7" type="ORF">ACCB07678</name>
</gene>
<dbReference type="InterPro" id="IPR040234">
    <property type="entry name" value="QC/QCL"/>
</dbReference>
<comment type="similarity">
    <text evidence="2">Belongs to the glutaminyl-peptide cyclotransferase family.</text>
</comment>
<dbReference type="AlphaFoldDB" id="V9IGG9"/>
<organism evidence="7">
    <name type="scientific">Apis cerana</name>
    <name type="common">Indian honeybee</name>
    <dbReference type="NCBI Taxonomy" id="7461"/>
    <lineage>
        <taxon>Eukaryota</taxon>
        <taxon>Metazoa</taxon>
        <taxon>Ecdysozoa</taxon>
        <taxon>Arthropoda</taxon>
        <taxon>Hexapoda</taxon>
        <taxon>Insecta</taxon>
        <taxon>Pterygota</taxon>
        <taxon>Neoptera</taxon>
        <taxon>Endopterygota</taxon>
        <taxon>Hymenoptera</taxon>
        <taxon>Apocrita</taxon>
        <taxon>Aculeata</taxon>
        <taxon>Apoidea</taxon>
        <taxon>Anthophila</taxon>
        <taxon>Apidae</taxon>
        <taxon>Apis</taxon>
    </lineage>
</organism>
<evidence type="ECO:0000256" key="5">
    <source>
        <dbReference type="ARBA" id="ARBA00023315"/>
    </source>
</evidence>
<evidence type="ECO:0000256" key="2">
    <source>
        <dbReference type="ARBA" id="ARBA00006014"/>
    </source>
</evidence>
<dbReference type="PANTHER" id="PTHR12283:SF6">
    <property type="entry name" value="GLUTAMINYL-PEPTIDE CYCLOTRANSFERASE-RELATED"/>
    <property type="match status" value="1"/>
</dbReference>
<dbReference type="Gene3D" id="3.40.630.10">
    <property type="entry name" value="Zn peptidases"/>
    <property type="match status" value="1"/>
</dbReference>
<feature type="domain" description="Peptidase M28" evidence="6">
    <location>
        <begin position="1"/>
        <end position="185"/>
    </location>
</feature>
<evidence type="ECO:0000313" key="7">
    <source>
        <dbReference type="EMBL" id="AEY60198.1"/>
    </source>
</evidence>
<name>V9IGG9_APICE</name>
<dbReference type="Pfam" id="PF04389">
    <property type="entry name" value="Peptidase_M28"/>
    <property type="match status" value="1"/>
</dbReference>
<protein>
    <recommendedName>
        <fullName evidence="3">glutaminyl-peptide cyclotransferase</fullName>
        <ecNumber evidence="3">2.3.2.5</ecNumber>
    </recommendedName>
</protein>
<evidence type="ECO:0000259" key="6">
    <source>
        <dbReference type="Pfam" id="PF04389"/>
    </source>
</evidence>
<dbReference type="EMBL" id="JR046457">
    <property type="protein sequence ID" value="AEY60198.1"/>
    <property type="molecule type" value="mRNA"/>
</dbReference>
<dbReference type="PANTHER" id="PTHR12283">
    <property type="entry name" value="GLUTAMINYL-PEPTIDE CYCLOTRANSFERASE"/>
    <property type="match status" value="1"/>
</dbReference>
<evidence type="ECO:0000256" key="3">
    <source>
        <dbReference type="ARBA" id="ARBA00012012"/>
    </source>
</evidence>
<evidence type="ECO:0000256" key="1">
    <source>
        <dbReference type="ARBA" id="ARBA00000001"/>
    </source>
</evidence>
<reference evidence="7" key="1">
    <citation type="submission" date="2011-11" db="EMBL/GenBank/DDBJ databases">
        <title>Decoding the brain transcriptome of the Eastern honeybee (Apis cerana) based on pyrosequencing.</title>
        <authorList>
            <person name="Sun L."/>
            <person name="Zheng H."/>
            <person name="Wang Y."/>
            <person name="Xie X."/>
            <person name="Zhu Y."/>
            <person name="Gu W."/>
            <person name="Wang S."/>
        </authorList>
    </citation>
    <scope>NUCLEOTIDE SEQUENCE</scope>
    <source>
        <tissue evidence="7">Brain</tissue>
    </source>
</reference>
<dbReference type="GO" id="GO:0008270">
    <property type="term" value="F:zinc ion binding"/>
    <property type="evidence" value="ECO:0007669"/>
    <property type="project" value="TreeGrafter"/>
</dbReference>
<comment type="catalytic activity">
    <reaction evidence="1">
        <text>N-terminal L-glutaminyl-[peptide] = N-terminal 5-oxo-L-prolyl-[peptide] + NH4(+)</text>
        <dbReference type="Rhea" id="RHEA:23652"/>
        <dbReference type="Rhea" id="RHEA-COMP:11736"/>
        <dbReference type="Rhea" id="RHEA-COMP:11846"/>
        <dbReference type="ChEBI" id="CHEBI:28938"/>
        <dbReference type="ChEBI" id="CHEBI:64722"/>
        <dbReference type="ChEBI" id="CHEBI:87215"/>
        <dbReference type="EC" id="2.3.2.5"/>
    </reaction>
</comment>
<accession>V9IGG9</accession>
<dbReference type="InterPro" id="IPR007484">
    <property type="entry name" value="Peptidase_M28"/>
</dbReference>
<keyword evidence="5" id="KW-0012">Acyltransferase</keyword>
<dbReference type="EC" id="2.3.2.5" evidence="3"/>
<proteinExistence type="evidence at transcript level"/>
<sequence>MINLAKVMKNYLESIKNNDISLMFIFFDGEEAFKEWGPKDSIYGAKHLAKIWHNNYTIFKNGENISELDKLDLLVLLDLIGAPDPTFYNYFSNTEKWYSILINAETKLASLRKFESYSYGQPTQTYFQPYSVEAYIEDDHIPFLHRDTPILHLIPYPFPIVWHKSSDNRNNIDLKTTENINKILRIFVASYLHINI</sequence>